<dbReference type="InterPro" id="IPR048846">
    <property type="entry name" value="PaaX-like_central"/>
</dbReference>
<evidence type="ECO:0000256" key="1">
    <source>
        <dbReference type="SAM" id="Phobius"/>
    </source>
</evidence>
<dbReference type="EMBL" id="MGEK01000030">
    <property type="protein sequence ID" value="OGL81392.1"/>
    <property type="molecule type" value="Genomic_DNA"/>
</dbReference>
<evidence type="ECO:0000313" key="4">
    <source>
        <dbReference type="Proteomes" id="UP000176846"/>
    </source>
</evidence>
<reference evidence="3 4" key="1">
    <citation type="journal article" date="2016" name="Nat. Commun.">
        <title>Thousands of microbial genomes shed light on interconnected biogeochemical processes in an aquifer system.</title>
        <authorList>
            <person name="Anantharaman K."/>
            <person name="Brown C.T."/>
            <person name="Hug L.A."/>
            <person name="Sharon I."/>
            <person name="Castelle C.J."/>
            <person name="Probst A.J."/>
            <person name="Thomas B.C."/>
            <person name="Singh A."/>
            <person name="Wilkins M.J."/>
            <person name="Karaoz U."/>
            <person name="Brodie E.L."/>
            <person name="Williams K.H."/>
            <person name="Hubbard S.S."/>
            <person name="Banfield J.F."/>
        </authorList>
    </citation>
    <scope>NUCLEOTIDE SEQUENCE [LARGE SCALE GENOMIC DNA]</scope>
</reference>
<feature type="domain" description="Transcriptional repressor PaaX-like central Cas2-like" evidence="2">
    <location>
        <begin position="110"/>
        <end position="184"/>
    </location>
</feature>
<keyword evidence="1" id="KW-0812">Transmembrane</keyword>
<keyword evidence="1" id="KW-1133">Transmembrane helix</keyword>
<feature type="transmembrane region" description="Helical" evidence="1">
    <location>
        <begin position="21"/>
        <end position="43"/>
    </location>
</feature>
<sequence length="198" mass="22999">MMAHNKNSHVGQQNIRQDIGKVILTVLSVAGVLAIALVAPNALQVLIPRKGRQGQRVSAWEIERALKRLLNGGYAEKQLHQGNTFVRITTKGNYKLNKLKLRDAHIKTPAKWDRKWRLVFFDIPHTKGSQRDIIRRKLKELGFLQVQKSVYLHPYECYDIIQNMQNFYQIKSYFHYAVVEKIEGGHKYLSHFKLKKPA</sequence>
<evidence type="ECO:0000259" key="2">
    <source>
        <dbReference type="Pfam" id="PF20803"/>
    </source>
</evidence>
<dbReference type="AlphaFoldDB" id="A0A1F7USX6"/>
<dbReference type="Pfam" id="PF20803">
    <property type="entry name" value="PaaX_M"/>
    <property type="match status" value="1"/>
</dbReference>
<gene>
    <name evidence="3" type="ORF">A2936_00150</name>
</gene>
<dbReference type="SUPFAM" id="SSF143430">
    <property type="entry name" value="TTP0101/SSO1404-like"/>
    <property type="match status" value="1"/>
</dbReference>
<protein>
    <recommendedName>
        <fullName evidence="2">Transcriptional repressor PaaX-like central Cas2-like domain-containing protein</fullName>
    </recommendedName>
</protein>
<proteinExistence type="predicted"/>
<keyword evidence="1" id="KW-0472">Membrane</keyword>
<dbReference type="Proteomes" id="UP000176846">
    <property type="component" value="Unassembled WGS sequence"/>
</dbReference>
<accession>A0A1F7USX6</accession>
<organism evidence="3 4">
    <name type="scientific">Candidatus Uhrbacteria bacterium RIFCSPLOWO2_01_FULL_47_25</name>
    <dbReference type="NCBI Taxonomy" id="1802402"/>
    <lineage>
        <taxon>Bacteria</taxon>
        <taxon>Candidatus Uhriibacteriota</taxon>
    </lineage>
</organism>
<name>A0A1F7USX6_9BACT</name>
<dbReference type="Gene3D" id="3.30.70.2650">
    <property type="match status" value="1"/>
</dbReference>
<comment type="caution">
    <text evidence="3">The sequence shown here is derived from an EMBL/GenBank/DDBJ whole genome shotgun (WGS) entry which is preliminary data.</text>
</comment>
<evidence type="ECO:0000313" key="3">
    <source>
        <dbReference type="EMBL" id="OGL81392.1"/>
    </source>
</evidence>